<proteinExistence type="predicted"/>
<feature type="domain" description="HTH gntR-type" evidence="5">
    <location>
        <begin position="33"/>
        <end position="101"/>
    </location>
</feature>
<dbReference type="Pfam" id="PF00392">
    <property type="entry name" value="GntR"/>
    <property type="match status" value="1"/>
</dbReference>
<dbReference type="InterPro" id="IPR000524">
    <property type="entry name" value="Tscrpt_reg_HTH_GntR"/>
</dbReference>
<dbReference type="CDD" id="cd07377">
    <property type="entry name" value="WHTH_GntR"/>
    <property type="match status" value="1"/>
</dbReference>
<dbReference type="EMBL" id="RJKN01000004">
    <property type="protein sequence ID" value="ROP43155.1"/>
    <property type="molecule type" value="Genomic_DNA"/>
</dbReference>
<evidence type="ECO:0000313" key="7">
    <source>
        <dbReference type="Proteomes" id="UP000276232"/>
    </source>
</evidence>
<reference evidence="6 7" key="1">
    <citation type="journal article" date="2015" name="Stand. Genomic Sci.">
        <title>Genomic Encyclopedia of Bacterial and Archaeal Type Strains, Phase III: the genomes of soil and plant-associated and newly described type strains.</title>
        <authorList>
            <person name="Whitman W.B."/>
            <person name="Woyke T."/>
            <person name="Klenk H.P."/>
            <person name="Zhou Y."/>
            <person name="Lilburn T.G."/>
            <person name="Beck B.J."/>
            <person name="De Vos P."/>
            <person name="Vandamme P."/>
            <person name="Eisen J.A."/>
            <person name="Garrity G."/>
            <person name="Hugenholtz P."/>
            <person name="Kyrpides N.C."/>
        </authorList>
    </citation>
    <scope>NUCLEOTIDE SEQUENCE [LARGE SCALE GENOMIC DNA]</scope>
    <source>
        <strain evidence="6 7">CECT 7306</strain>
    </source>
</reference>
<organism evidence="6 7">
    <name type="scientific">Pseudokineococcus lusitanus</name>
    <dbReference type="NCBI Taxonomy" id="763993"/>
    <lineage>
        <taxon>Bacteria</taxon>
        <taxon>Bacillati</taxon>
        <taxon>Actinomycetota</taxon>
        <taxon>Actinomycetes</taxon>
        <taxon>Kineosporiales</taxon>
        <taxon>Kineosporiaceae</taxon>
        <taxon>Pseudokineococcus</taxon>
    </lineage>
</organism>
<evidence type="ECO:0000256" key="4">
    <source>
        <dbReference type="SAM" id="MobiDB-lite"/>
    </source>
</evidence>
<dbReference type="RefSeq" id="WP_199720084.1">
    <property type="nucleotide sequence ID" value="NZ_RJKN01000004.1"/>
</dbReference>
<evidence type="ECO:0000259" key="5">
    <source>
        <dbReference type="PROSITE" id="PS50949"/>
    </source>
</evidence>
<dbReference type="SUPFAM" id="SSF46785">
    <property type="entry name" value="Winged helix' DNA-binding domain"/>
    <property type="match status" value="1"/>
</dbReference>
<comment type="caution">
    <text evidence="6">The sequence shown here is derived from an EMBL/GenBank/DDBJ whole genome shotgun (WGS) entry which is preliminary data.</text>
</comment>
<sequence>MDDDGTRVVGAPGDVGGGRAGRARGGLHRLRRPRLYEQLADHITAFIDAQGLSPGERLPPERLLAEQLGVSRATLAQALVALEVRGVVDVRHGDGAVLREDRAARHARVREALDAPGTTAPDLAEAVVAAVAGLVDLAAGRATAADRAELAALADDADVDLGDLARALAAAASSPVLAELVAALAPDGGAAALGARPRDVVRAVAAGDTAGARAALRDRARPAP</sequence>
<dbReference type="PRINTS" id="PR00035">
    <property type="entry name" value="HTHGNTR"/>
</dbReference>
<dbReference type="GO" id="GO:0003677">
    <property type="term" value="F:DNA binding"/>
    <property type="evidence" value="ECO:0007669"/>
    <property type="project" value="UniProtKB-KW"/>
</dbReference>
<evidence type="ECO:0000256" key="3">
    <source>
        <dbReference type="ARBA" id="ARBA00023163"/>
    </source>
</evidence>
<dbReference type="PANTHER" id="PTHR43537">
    <property type="entry name" value="TRANSCRIPTIONAL REGULATOR, GNTR FAMILY"/>
    <property type="match status" value="1"/>
</dbReference>
<dbReference type="InterPro" id="IPR036390">
    <property type="entry name" value="WH_DNA-bd_sf"/>
</dbReference>
<gene>
    <name evidence="6" type="ORF">EDC03_1751</name>
</gene>
<evidence type="ECO:0000256" key="2">
    <source>
        <dbReference type="ARBA" id="ARBA00023125"/>
    </source>
</evidence>
<keyword evidence="1" id="KW-0805">Transcription regulation</keyword>
<keyword evidence="2" id="KW-0238">DNA-binding</keyword>
<dbReference type="Proteomes" id="UP000276232">
    <property type="component" value="Unassembled WGS sequence"/>
</dbReference>
<dbReference type="SMART" id="SM00345">
    <property type="entry name" value="HTH_GNTR"/>
    <property type="match status" value="1"/>
</dbReference>
<dbReference type="PANTHER" id="PTHR43537:SF5">
    <property type="entry name" value="UXU OPERON TRANSCRIPTIONAL REGULATOR"/>
    <property type="match status" value="1"/>
</dbReference>
<dbReference type="InterPro" id="IPR036388">
    <property type="entry name" value="WH-like_DNA-bd_sf"/>
</dbReference>
<dbReference type="GO" id="GO:0003700">
    <property type="term" value="F:DNA-binding transcription factor activity"/>
    <property type="evidence" value="ECO:0007669"/>
    <property type="project" value="InterPro"/>
</dbReference>
<keyword evidence="7" id="KW-1185">Reference proteome</keyword>
<name>A0A3N1HL14_9ACTN</name>
<dbReference type="Gene3D" id="1.10.10.10">
    <property type="entry name" value="Winged helix-like DNA-binding domain superfamily/Winged helix DNA-binding domain"/>
    <property type="match status" value="1"/>
</dbReference>
<feature type="region of interest" description="Disordered" evidence="4">
    <location>
        <begin position="1"/>
        <end position="24"/>
    </location>
</feature>
<evidence type="ECO:0000313" key="6">
    <source>
        <dbReference type="EMBL" id="ROP43155.1"/>
    </source>
</evidence>
<dbReference type="AlphaFoldDB" id="A0A3N1HL14"/>
<keyword evidence="3" id="KW-0804">Transcription</keyword>
<evidence type="ECO:0000256" key="1">
    <source>
        <dbReference type="ARBA" id="ARBA00023015"/>
    </source>
</evidence>
<dbReference type="PROSITE" id="PS50949">
    <property type="entry name" value="HTH_GNTR"/>
    <property type="match status" value="1"/>
</dbReference>
<protein>
    <submittedName>
        <fullName evidence="6">GntR family transcriptional regulator</fullName>
    </submittedName>
</protein>
<dbReference type="InParanoid" id="A0A3N1HL14"/>
<accession>A0A3N1HL14</accession>